<dbReference type="EMBL" id="NVXX01000023">
    <property type="protein sequence ID" value="PKH18983.1"/>
    <property type="molecule type" value="Genomic_DNA"/>
</dbReference>
<accession>A0A2N1E3A2</accession>
<protein>
    <submittedName>
        <fullName evidence="1">Uncharacterized protein</fullName>
    </submittedName>
</protein>
<dbReference type="AlphaFoldDB" id="A0A2N1E3A2"/>
<dbReference type="RefSeq" id="WP_053479754.1">
    <property type="nucleotide sequence ID" value="NZ_KZ478001.1"/>
</dbReference>
<dbReference type="Proteomes" id="UP000233564">
    <property type="component" value="Unassembled WGS sequence"/>
</dbReference>
<gene>
    <name evidence="1" type="ORF">CIB54_16590</name>
</gene>
<organism evidence="1 2">
    <name type="scientific">Pseudomonas fluorescens</name>
    <dbReference type="NCBI Taxonomy" id="294"/>
    <lineage>
        <taxon>Bacteria</taxon>
        <taxon>Pseudomonadati</taxon>
        <taxon>Pseudomonadota</taxon>
        <taxon>Gammaproteobacteria</taxon>
        <taxon>Pseudomonadales</taxon>
        <taxon>Pseudomonadaceae</taxon>
        <taxon>Pseudomonas</taxon>
    </lineage>
</organism>
<evidence type="ECO:0000313" key="2">
    <source>
        <dbReference type="Proteomes" id="UP000233564"/>
    </source>
</evidence>
<evidence type="ECO:0000313" key="1">
    <source>
        <dbReference type="EMBL" id="PKH18983.1"/>
    </source>
</evidence>
<sequence>MIVKKGDVLTLASGVFESYNREGPFIAVHGFDLDAFVSERTHGGMKRLEVDDLLEGIPAMLIELGLLTELPCRRIYLGAMGEIDIKAEKCGP</sequence>
<comment type="caution">
    <text evidence="1">The sequence shown here is derived from an EMBL/GenBank/DDBJ whole genome shotgun (WGS) entry which is preliminary data.</text>
</comment>
<proteinExistence type="predicted"/>
<reference evidence="1 2" key="1">
    <citation type="submission" date="2017-08" db="EMBL/GenBank/DDBJ databases">
        <authorList>
            <person name="de Groot N.N."/>
        </authorList>
    </citation>
    <scope>NUCLEOTIDE SEQUENCE [LARGE SCALE GENOMIC DNA]</scope>
    <source>
        <strain evidence="1 2">PfR 37</strain>
    </source>
</reference>
<name>A0A2N1E3A2_PSEFL</name>